<dbReference type="AlphaFoldDB" id="A0A2Z3GYF6"/>
<gene>
    <name evidence="2" type="ORF">C1280_01895</name>
</gene>
<dbReference type="EMBL" id="CP025958">
    <property type="protein sequence ID" value="AWM35885.1"/>
    <property type="molecule type" value="Genomic_DNA"/>
</dbReference>
<dbReference type="Proteomes" id="UP000245802">
    <property type="component" value="Chromosome"/>
</dbReference>
<evidence type="ECO:0000313" key="3">
    <source>
        <dbReference type="Proteomes" id="UP000245802"/>
    </source>
</evidence>
<feature type="region of interest" description="Disordered" evidence="1">
    <location>
        <begin position="1"/>
        <end position="22"/>
    </location>
</feature>
<evidence type="ECO:0000256" key="1">
    <source>
        <dbReference type="SAM" id="MobiDB-lite"/>
    </source>
</evidence>
<reference evidence="2 3" key="1">
    <citation type="submission" date="2018-01" db="EMBL/GenBank/DDBJ databases">
        <title>G. obscuriglobus.</title>
        <authorList>
            <person name="Franke J."/>
            <person name="Blomberg W."/>
            <person name="Selmecki A."/>
        </authorList>
    </citation>
    <scope>NUCLEOTIDE SEQUENCE [LARGE SCALE GENOMIC DNA]</scope>
    <source>
        <strain evidence="2 3">DSM 5831</strain>
    </source>
</reference>
<organism evidence="2 3">
    <name type="scientific">Gemmata obscuriglobus</name>
    <dbReference type="NCBI Taxonomy" id="114"/>
    <lineage>
        <taxon>Bacteria</taxon>
        <taxon>Pseudomonadati</taxon>
        <taxon>Planctomycetota</taxon>
        <taxon>Planctomycetia</taxon>
        <taxon>Gemmatales</taxon>
        <taxon>Gemmataceae</taxon>
        <taxon>Gemmata</taxon>
    </lineage>
</organism>
<accession>A0A2Z3GYF6</accession>
<evidence type="ECO:0000313" key="2">
    <source>
        <dbReference type="EMBL" id="AWM35885.1"/>
    </source>
</evidence>
<keyword evidence="3" id="KW-1185">Reference proteome</keyword>
<name>A0A2Z3GYF6_9BACT</name>
<protein>
    <submittedName>
        <fullName evidence="2">Uncharacterized protein</fullName>
    </submittedName>
</protein>
<dbReference type="KEGG" id="gog:C1280_01895"/>
<proteinExistence type="predicted"/>
<sequence>MALRMRDGGAGSADAPRWARKPNPALHLTPPCSLFTAAPHVLVSLGSNPGRAGELYVRSATRYPKGRSA</sequence>